<reference evidence="1 2" key="1">
    <citation type="submission" date="2020-06" db="EMBL/GenBank/DDBJ databases">
        <title>Transcriptomic and genomic resources for Thalictrum thalictroides and T. hernandezii: Facilitating candidate gene discovery in an emerging model plant lineage.</title>
        <authorList>
            <person name="Arias T."/>
            <person name="Riano-Pachon D.M."/>
            <person name="Di Stilio V.S."/>
        </authorList>
    </citation>
    <scope>NUCLEOTIDE SEQUENCE [LARGE SCALE GENOMIC DNA]</scope>
    <source>
        <strain evidence="2">cv. WT478/WT964</strain>
        <tissue evidence="1">Leaves</tissue>
    </source>
</reference>
<comment type="caution">
    <text evidence="1">The sequence shown here is derived from an EMBL/GenBank/DDBJ whole genome shotgun (WGS) entry which is preliminary data.</text>
</comment>
<dbReference type="AlphaFoldDB" id="A0A7J6V679"/>
<keyword evidence="2" id="KW-1185">Reference proteome</keyword>
<accession>A0A7J6V679</accession>
<dbReference type="Proteomes" id="UP000554482">
    <property type="component" value="Unassembled WGS sequence"/>
</dbReference>
<dbReference type="EMBL" id="JABWDY010037168">
    <property type="protein sequence ID" value="KAF5180614.1"/>
    <property type="molecule type" value="Genomic_DNA"/>
</dbReference>
<gene>
    <name evidence="1" type="ORF">FRX31_029800</name>
</gene>
<evidence type="ECO:0000313" key="1">
    <source>
        <dbReference type="EMBL" id="KAF5180614.1"/>
    </source>
</evidence>
<proteinExistence type="predicted"/>
<protein>
    <submittedName>
        <fullName evidence="1">Uncharacterized protein</fullName>
    </submittedName>
</protein>
<name>A0A7J6V679_THATH</name>
<evidence type="ECO:0000313" key="2">
    <source>
        <dbReference type="Proteomes" id="UP000554482"/>
    </source>
</evidence>
<organism evidence="1 2">
    <name type="scientific">Thalictrum thalictroides</name>
    <name type="common">Rue-anemone</name>
    <name type="synonym">Anemone thalictroides</name>
    <dbReference type="NCBI Taxonomy" id="46969"/>
    <lineage>
        <taxon>Eukaryota</taxon>
        <taxon>Viridiplantae</taxon>
        <taxon>Streptophyta</taxon>
        <taxon>Embryophyta</taxon>
        <taxon>Tracheophyta</taxon>
        <taxon>Spermatophyta</taxon>
        <taxon>Magnoliopsida</taxon>
        <taxon>Ranunculales</taxon>
        <taxon>Ranunculaceae</taxon>
        <taxon>Thalictroideae</taxon>
        <taxon>Thalictrum</taxon>
    </lineage>
</organism>
<sequence length="71" mass="8185">MKTLPVRDDKRDHHTFLSVLSDCERRANDTAMKAVRAECACCNKSRTLHTHALEHCRHVILQRRVMGVCVL</sequence>